<gene>
    <name evidence="1" type="ORF">TTHERM_000277125</name>
</gene>
<dbReference type="EMBL" id="GG662656">
    <property type="protein sequence ID" value="EWS73835.1"/>
    <property type="molecule type" value="Genomic_DNA"/>
</dbReference>
<organism evidence="1 2">
    <name type="scientific">Tetrahymena thermophila (strain SB210)</name>
    <dbReference type="NCBI Taxonomy" id="312017"/>
    <lineage>
        <taxon>Eukaryota</taxon>
        <taxon>Sar</taxon>
        <taxon>Alveolata</taxon>
        <taxon>Ciliophora</taxon>
        <taxon>Intramacronucleata</taxon>
        <taxon>Oligohymenophorea</taxon>
        <taxon>Hymenostomatida</taxon>
        <taxon>Tetrahymenina</taxon>
        <taxon>Tetrahymenidae</taxon>
        <taxon>Tetrahymena</taxon>
    </lineage>
</organism>
<proteinExistence type="predicted"/>
<evidence type="ECO:0000313" key="2">
    <source>
        <dbReference type="Proteomes" id="UP000009168"/>
    </source>
</evidence>
<dbReference type="Proteomes" id="UP000009168">
    <property type="component" value="Unassembled WGS sequence"/>
</dbReference>
<sequence>MDTQNNANEWSFLDQNQYQNYILILEDGVMKDYQYTFYELHTKDQFIYEIIHQKTQKNILESLFKRNEEKINPDKSNINLVSLIQIIFQNYLFSNDKKTKEYFCKYVTYIENTFQSLQDVQNYKNVKFVDKLYQKIQERNKNNDYIPKKQKQLQNYISDLNLLMQKNIFSLIHLQNLMSQPNQFIKYQMVAIQYYTFQKIESKIKLTDNLHFFKEKFNANIAIENLKEDKIFNNFKEKNKYYFQIQAENKYQKVQYSGSRKEILNTLVESCFNRKLSPLYIDEIGHQISIPVSNQQYSKIQAIQFTNPIEAFQVFFFLMFFDSNNDKSSYIDQLKQCLYETTIFNYIEIKDTKDFNNKENFQMKDFIDKLQDQQFIKNKENLLKLAQNKYFRLLIMQFYIYLIRKQQKLHLLFTKINNSEQLQSIFRILTESFKENNLIQKLLITDLNSRNNQIEQTFSFYFCQNSQYKNQDNQFFILLPNSMLSQSNQQIQMFQSIRQSLLQQIQANPLQICIKCNKNIVNIFYQNYFVCDICFKKKFLSYI</sequence>
<reference evidence="2" key="1">
    <citation type="journal article" date="2006" name="PLoS Biol.">
        <title>Macronuclear genome sequence of the ciliate Tetrahymena thermophila, a model eukaryote.</title>
        <authorList>
            <person name="Eisen J.A."/>
            <person name="Coyne R.S."/>
            <person name="Wu M."/>
            <person name="Wu D."/>
            <person name="Thiagarajan M."/>
            <person name="Wortman J.R."/>
            <person name="Badger J.H."/>
            <person name="Ren Q."/>
            <person name="Amedeo P."/>
            <person name="Jones K.M."/>
            <person name="Tallon L.J."/>
            <person name="Delcher A.L."/>
            <person name="Salzberg S.L."/>
            <person name="Silva J.C."/>
            <person name="Haas B.J."/>
            <person name="Majoros W.H."/>
            <person name="Farzad M."/>
            <person name="Carlton J.M."/>
            <person name="Smith R.K. Jr."/>
            <person name="Garg J."/>
            <person name="Pearlman R.E."/>
            <person name="Karrer K.M."/>
            <person name="Sun L."/>
            <person name="Manning G."/>
            <person name="Elde N.C."/>
            <person name="Turkewitz A.P."/>
            <person name="Asai D.J."/>
            <person name="Wilkes D.E."/>
            <person name="Wang Y."/>
            <person name="Cai H."/>
            <person name="Collins K."/>
            <person name="Stewart B.A."/>
            <person name="Lee S.R."/>
            <person name="Wilamowska K."/>
            <person name="Weinberg Z."/>
            <person name="Ruzzo W.L."/>
            <person name="Wloga D."/>
            <person name="Gaertig J."/>
            <person name="Frankel J."/>
            <person name="Tsao C.-C."/>
            <person name="Gorovsky M.A."/>
            <person name="Keeling P.J."/>
            <person name="Waller R.F."/>
            <person name="Patron N.J."/>
            <person name="Cherry J.M."/>
            <person name="Stover N.A."/>
            <person name="Krieger C.J."/>
            <person name="del Toro C."/>
            <person name="Ryder H.F."/>
            <person name="Williamson S.C."/>
            <person name="Barbeau R.A."/>
            <person name="Hamilton E.P."/>
            <person name="Orias E."/>
        </authorList>
    </citation>
    <scope>NUCLEOTIDE SEQUENCE [LARGE SCALE GENOMIC DNA]</scope>
    <source>
        <strain evidence="2">SB210</strain>
    </source>
</reference>
<keyword evidence="2" id="KW-1185">Reference proteome</keyword>
<dbReference type="AlphaFoldDB" id="W7X3G8"/>
<evidence type="ECO:0000313" key="1">
    <source>
        <dbReference type="EMBL" id="EWS73835.1"/>
    </source>
</evidence>
<accession>W7X3G8</accession>
<name>W7X3G8_TETTS</name>
<dbReference type="KEGG" id="tet:TTHERM_000277125"/>
<dbReference type="RefSeq" id="XP_012653582.1">
    <property type="nucleotide sequence ID" value="XM_012798128.1"/>
</dbReference>
<protein>
    <submittedName>
        <fullName evidence="1">Uncharacterized protein</fullName>
    </submittedName>
</protein>
<dbReference type="GeneID" id="24438151"/>
<dbReference type="InParanoid" id="W7X3G8"/>